<keyword evidence="1" id="KW-0347">Helicase</keyword>
<keyword evidence="1" id="KW-0067">ATP-binding</keyword>
<accession>W1XEX0</accession>
<dbReference type="EMBL" id="AZMM01016658">
    <property type="protein sequence ID" value="ETJ28711.1"/>
    <property type="molecule type" value="Genomic_DNA"/>
</dbReference>
<dbReference type="Gene3D" id="3.40.50.300">
    <property type="entry name" value="P-loop containing nucleotide triphosphate hydrolases"/>
    <property type="match status" value="1"/>
</dbReference>
<feature type="non-terminal residue" evidence="1">
    <location>
        <position position="1"/>
    </location>
</feature>
<dbReference type="Pfam" id="PF13245">
    <property type="entry name" value="AAA_19"/>
    <property type="match status" value="1"/>
</dbReference>
<evidence type="ECO:0000313" key="1">
    <source>
        <dbReference type="EMBL" id="ETJ28711.1"/>
    </source>
</evidence>
<dbReference type="AlphaFoldDB" id="W1XEX0"/>
<name>W1XEX0_9ZZZZ</name>
<sequence>TAHHNRYYEDILYIYPPEMYVSEVEGVHYTREFLLEADPIALDISSFIEKFERDNYITFGDAQKEAIQLSFFEKFSLITGGPGTGKTTIIKALVKG</sequence>
<dbReference type="InterPro" id="IPR027417">
    <property type="entry name" value="P-loop_NTPase"/>
</dbReference>
<gene>
    <name evidence="1" type="ORF">Q604_UNBC16658G0001</name>
</gene>
<proteinExistence type="predicted"/>
<reference evidence="1" key="1">
    <citation type="submission" date="2013-12" db="EMBL/GenBank/DDBJ databases">
        <title>A Varibaculum cambriense genome reconstructed from a premature infant gut community with otherwise low bacterial novelty that shifts toward anaerobic metabolism during the third week of life.</title>
        <authorList>
            <person name="Brown C.T."/>
            <person name="Sharon I."/>
            <person name="Thomas B.C."/>
            <person name="Castelle C.J."/>
            <person name="Morowitz M.J."/>
            <person name="Banfield J.F."/>
        </authorList>
    </citation>
    <scope>NUCLEOTIDE SEQUENCE</scope>
</reference>
<organism evidence="1">
    <name type="scientific">human gut metagenome</name>
    <dbReference type="NCBI Taxonomy" id="408170"/>
    <lineage>
        <taxon>unclassified sequences</taxon>
        <taxon>metagenomes</taxon>
        <taxon>organismal metagenomes</taxon>
    </lineage>
</organism>
<feature type="non-terminal residue" evidence="1">
    <location>
        <position position="96"/>
    </location>
</feature>
<dbReference type="SUPFAM" id="SSF52540">
    <property type="entry name" value="P-loop containing nucleoside triphosphate hydrolases"/>
    <property type="match status" value="1"/>
</dbReference>
<comment type="caution">
    <text evidence="1">The sequence shown here is derived from an EMBL/GenBank/DDBJ whole genome shotgun (WGS) entry which is preliminary data.</text>
</comment>
<protein>
    <submittedName>
        <fullName evidence="1">Helicase, RecD/TraA family</fullName>
    </submittedName>
</protein>
<keyword evidence="1" id="KW-0378">Hydrolase</keyword>
<keyword evidence="1" id="KW-0547">Nucleotide-binding</keyword>
<dbReference type="GO" id="GO:0004386">
    <property type="term" value="F:helicase activity"/>
    <property type="evidence" value="ECO:0007669"/>
    <property type="project" value="UniProtKB-KW"/>
</dbReference>